<dbReference type="InterPro" id="IPR004358">
    <property type="entry name" value="Sig_transdc_His_kin-like_C"/>
</dbReference>
<comment type="catalytic activity">
    <reaction evidence="1">
        <text>ATP + protein L-histidine = ADP + protein N-phospho-L-histidine.</text>
        <dbReference type="EC" id="2.7.13.3"/>
    </reaction>
</comment>
<keyword evidence="7" id="KW-0902">Two-component regulatory system</keyword>
<dbReference type="SMART" id="SM00387">
    <property type="entry name" value="HATPase_c"/>
    <property type="match status" value="1"/>
</dbReference>
<dbReference type="SUPFAM" id="SSF55874">
    <property type="entry name" value="ATPase domain of HSP90 chaperone/DNA topoisomerase II/histidine kinase"/>
    <property type="match status" value="1"/>
</dbReference>
<evidence type="ECO:0000256" key="7">
    <source>
        <dbReference type="ARBA" id="ARBA00023012"/>
    </source>
</evidence>
<accession>A0ABY9X5C6</accession>
<evidence type="ECO:0000256" key="6">
    <source>
        <dbReference type="ARBA" id="ARBA00022840"/>
    </source>
</evidence>
<dbReference type="InterPro" id="IPR000700">
    <property type="entry name" value="PAS-assoc_C"/>
</dbReference>
<evidence type="ECO:0000256" key="2">
    <source>
        <dbReference type="ARBA" id="ARBA00012438"/>
    </source>
</evidence>
<evidence type="ECO:0000313" key="11">
    <source>
        <dbReference type="EMBL" id="WNG50597.1"/>
    </source>
</evidence>
<dbReference type="SMART" id="SM00086">
    <property type="entry name" value="PAC"/>
    <property type="match status" value="2"/>
</dbReference>
<dbReference type="SMART" id="SM00091">
    <property type="entry name" value="PAS"/>
    <property type="match status" value="2"/>
</dbReference>
<dbReference type="SUPFAM" id="SSF55785">
    <property type="entry name" value="PYP-like sensor domain (PAS domain)"/>
    <property type="match status" value="2"/>
</dbReference>
<dbReference type="RefSeq" id="WP_395809867.1">
    <property type="nucleotide sequence ID" value="NZ_CP043494.1"/>
</dbReference>
<dbReference type="PROSITE" id="PS50112">
    <property type="entry name" value="PAS"/>
    <property type="match status" value="1"/>
</dbReference>
<evidence type="ECO:0000313" key="12">
    <source>
        <dbReference type="Proteomes" id="UP001611383"/>
    </source>
</evidence>
<name>A0ABY9X5C6_9BACT</name>
<dbReference type="CDD" id="cd00130">
    <property type="entry name" value="PAS"/>
    <property type="match status" value="2"/>
</dbReference>
<dbReference type="InterPro" id="IPR003594">
    <property type="entry name" value="HATPase_dom"/>
</dbReference>
<evidence type="ECO:0000259" key="9">
    <source>
        <dbReference type="PROSITE" id="PS50112"/>
    </source>
</evidence>
<dbReference type="InterPro" id="IPR005467">
    <property type="entry name" value="His_kinase_dom"/>
</dbReference>
<dbReference type="PRINTS" id="PR00344">
    <property type="entry name" value="BCTRLSENSOR"/>
</dbReference>
<keyword evidence="12" id="KW-1185">Reference proteome</keyword>
<dbReference type="Pfam" id="PF02518">
    <property type="entry name" value="HATPase_c"/>
    <property type="match status" value="1"/>
</dbReference>
<dbReference type="InterPro" id="IPR013656">
    <property type="entry name" value="PAS_4"/>
</dbReference>
<feature type="domain" description="PAS" evidence="9">
    <location>
        <begin position="173"/>
        <end position="224"/>
    </location>
</feature>
<evidence type="ECO:0000259" key="8">
    <source>
        <dbReference type="PROSITE" id="PS50109"/>
    </source>
</evidence>
<dbReference type="EC" id="2.7.13.3" evidence="2"/>
<dbReference type="Proteomes" id="UP001611383">
    <property type="component" value="Chromosome"/>
</dbReference>
<keyword evidence="5" id="KW-0418">Kinase</keyword>
<keyword evidence="4" id="KW-0547">Nucleotide-binding</keyword>
<feature type="domain" description="PAC" evidence="10">
    <location>
        <begin position="231"/>
        <end position="290"/>
    </location>
</feature>
<organism evidence="11 12">
    <name type="scientific">Archangium minus</name>
    <dbReference type="NCBI Taxonomy" id="83450"/>
    <lineage>
        <taxon>Bacteria</taxon>
        <taxon>Pseudomonadati</taxon>
        <taxon>Myxococcota</taxon>
        <taxon>Myxococcia</taxon>
        <taxon>Myxococcales</taxon>
        <taxon>Cystobacterineae</taxon>
        <taxon>Archangiaceae</taxon>
        <taxon>Archangium</taxon>
    </lineage>
</organism>
<dbReference type="InterPro" id="IPR001610">
    <property type="entry name" value="PAC"/>
</dbReference>
<dbReference type="PROSITE" id="PS50109">
    <property type="entry name" value="HIS_KIN"/>
    <property type="match status" value="1"/>
</dbReference>
<dbReference type="Pfam" id="PF08448">
    <property type="entry name" value="PAS_4"/>
    <property type="match status" value="2"/>
</dbReference>
<evidence type="ECO:0000256" key="3">
    <source>
        <dbReference type="ARBA" id="ARBA00022679"/>
    </source>
</evidence>
<proteinExistence type="predicted"/>
<dbReference type="NCBIfam" id="TIGR00229">
    <property type="entry name" value="sensory_box"/>
    <property type="match status" value="2"/>
</dbReference>
<dbReference type="Gene3D" id="3.30.565.10">
    <property type="entry name" value="Histidine kinase-like ATPase, C-terminal domain"/>
    <property type="match status" value="1"/>
</dbReference>
<dbReference type="PANTHER" id="PTHR43065">
    <property type="entry name" value="SENSOR HISTIDINE KINASE"/>
    <property type="match status" value="1"/>
</dbReference>
<dbReference type="PROSITE" id="PS50113">
    <property type="entry name" value="PAC"/>
    <property type="match status" value="2"/>
</dbReference>
<keyword evidence="3" id="KW-0808">Transferase</keyword>
<reference evidence="11 12" key="1">
    <citation type="submission" date="2019-08" db="EMBL/GenBank/DDBJ databases">
        <title>Archangium and Cystobacter genomes.</title>
        <authorList>
            <person name="Chen I.-C.K."/>
            <person name="Wielgoss S."/>
        </authorList>
    </citation>
    <scope>NUCLEOTIDE SEQUENCE [LARGE SCALE GENOMIC DNA]</scope>
    <source>
        <strain evidence="11 12">Cbm 6</strain>
    </source>
</reference>
<feature type="domain" description="PAC" evidence="10">
    <location>
        <begin position="92"/>
        <end position="144"/>
    </location>
</feature>
<keyword evidence="6" id="KW-0067">ATP-binding</keyword>
<dbReference type="InterPro" id="IPR036890">
    <property type="entry name" value="HATPase_C_sf"/>
</dbReference>
<evidence type="ECO:0000256" key="1">
    <source>
        <dbReference type="ARBA" id="ARBA00000085"/>
    </source>
</evidence>
<feature type="domain" description="Histidine kinase" evidence="8">
    <location>
        <begin position="314"/>
        <end position="530"/>
    </location>
</feature>
<dbReference type="EMBL" id="CP043494">
    <property type="protein sequence ID" value="WNG50597.1"/>
    <property type="molecule type" value="Genomic_DNA"/>
</dbReference>
<evidence type="ECO:0000259" key="10">
    <source>
        <dbReference type="PROSITE" id="PS50113"/>
    </source>
</evidence>
<dbReference type="InterPro" id="IPR035965">
    <property type="entry name" value="PAS-like_dom_sf"/>
</dbReference>
<dbReference type="InterPro" id="IPR000014">
    <property type="entry name" value="PAS"/>
</dbReference>
<dbReference type="Gene3D" id="3.30.450.20">
    <property type="entry name" value="PAS domain"/>
    <property type="match status" value="2"/>
</dbReference>
<gene>
    <name evidence="11" type="ORF">F0U60_45585</name>
</gene>
<evidence type="ECO:0000256" key="4">
    <source>
        <dbReference type="ARBA" id="ARBA00022741"/>
    </source>
</evidence>
<sequence length="533" mass="58122">MPGLGPEVGQGAVRREAELLRHILDALPYPIFWKGKDLRFLGCNAAFARLAGLTHPDEVVGLSDYDMPWRKEDSDFYRACDQDVLDSGISFAECEEPVRGKNGEQRWSQTSKVPLKDAQGNVLGVLGILVDVTARREAQEQIQVAIIAGEAANRLLAAQVAEREAMREALATSEMRLRTAVRGAQMNIWALDPSGIFTFSDGGALAQLGLRPGQVVGYSIFEIFAESPAILDIARRALKGESFTSTIEFSGVHYETRYTPVFDEAGTLTGAIGVALDVTERVRYNEMLEAELGRTRAQLLQVERLATLGTLAAGVGHELRNISAVLNSLKTYFTDCARRGVPPELEELEELGWACEHVATHGRHLMDLGRPGRSTVERVDLRELVSGSLAMLRTAGIIKHVKVTSSVPDSPLWVQVSRTRVEQVLLNLVGNAADAVEPVQDRPAEVRVRLFEDRPKGVVCCRVEDSGVGIPEDKLSTIFEPWFTTKPPGRGTGLGLPVVRTILRESGGDLSVESQLGKGSAFTFWLPSIASSA</sequence>
<protein>
    <recommendedName>
        <fullName evidence="2">histidine kinase</fullName>
        <ecNumber evidence="2">2.7.13.3</ecNumber>
    </recommendedName>
</protein>
<dbReference type="PANTHER" id="PTHR43065:SF46">
    <property type="entry name" value="C4-DICARBOXYLATE TRANSPORT SENSOR PROTEIN DCTB"/>
    <property type="match status" value="1"/>
</dbReference>
<evidence type="ECO:0000256" key="5">
    <source>
        <dbReference type="ARBA" id="ARBA00022777"/>
    </source>
</evidence>
<dbReference type="Gene3D" id="1.10.287.130">
    <property type="match status" value="1"/>
</dbReference>